<evidence type="ECO:0000313" key="1">
    <source>
        <dbReference type="EMBL" id="AWX69506.1"/>
    </source>
</evidence>
<evidence type="ECO:0000313" key="2">
    <source>
        <dbReference type="Proteomes" id="UP000250218"/>
    </source>
</evidence>
<keyword evidence="2" id="KW-1185">Reference proteome</keyword>
<name>A0A2Z4NDC2_9BACT</name>
<gene>
    <name evidence="1" type="ORF">DP065_01935</name>
</gene>
<dbReference type="Proteomes" id="UP000250218">
    <property type="component" value="Chromosome"/>
</dbReference>
<dbReference type="EMBL" id="CP030140">
    <property type="protein sequence ID" value="AWX69506.1"/>
    <property type="molecule type" value="Genomic_DNA"/>
</dbReference>
<reference evidence="2" key="1">
    <citation type="submission" date="2018-06" db="EMBL/GenBank/DDBJ databases">
        <title>Complete genome sequences of Mycoplasma anatis, M. anseris and M. cloacale type strains.</title>
        <authorList>
            <person name="Grozner D."/>
            <person name="Forro B."/>
            <person name="Sulyok K.M."/>
            <person name="Marton S."/>
            <person name="Kreizinger Z."/>
            <person name="Banyai K."/>
            <person name="Gyuranecz M."/>
        </authorList>
    </citation>
    <scope>NUCLEOTIDE SEQUENCE [LARGE SCALE GENOMIC DNA]</scope>
    <source>
        <strain evidence="2">ATCC 49234</strain>
    </source>
</reference>
<sequence length="128" mass="15291">MKLKFQSISSSNMMKDQPEQIFETDWIDYSEEVKDKFLVIEFIDQTNTHHHLEISSDEINFKYGEQKVHMTLQNREKGLFKNPVKDIFFDWYLKSVFMSKEVIKFNYDILVDDQIITSNAVVIETKNI</sequence>
<accession>A0A2Z4NDC2</accession>
<dbReference type="RefSeq" id="WP_052169625.1">
    <property type="nucleotide sequence ID" value="NZ_CP030140.1"/>
</dbReference>
<proteinExistence type="predicted"/>
<dbReference type="KEGG" id="mane:DP065_01935"/>
<dbReference type="AlphaFoldDB" id="A0A2Z4NDC2"/>
<organism evidence="1 2">
    <name type="scientific">[Mycoplasma] anseris</name>
    <dbReference type="NCBI Taxonomy" id="92400"/>
    <lineage>
        <taxon>Bacteria</taxon>
        <taxon>Bacillati</taxon>
        <taxon>Mycoplasmatota</taxon>
        <taxon>Mycoplasmoidales</taxon>
        <taxon>Metamycoplasmataceae</taxon>
        <taxon>Metamycoplasma</taxon>
    </lineage>
</organism>
<protein>
    <submittedName>
        <fullName evidence="1">Uncharacterized protein</fullName>
    </submittedName>
</protein>